<gene>
    <name evidence="3" type="ORF">PENARI_c037G03450</name>
</gene>
<keyword evidence="4" id="KW-1185">Reference proteome</keyword>
<feature type="region of interest" description="Disordered" evidence="2">
    <location>
        <begin position="357"/>
        <end position="383"/>
    </location>
</feature>
<accession>A0A1F5L3I0</accession>
<feature type="compositionally biased region" description="Basic and acidic residues" evidence="2">
    <location>
        <begin position="235"/>
        <end position="255"/>
    </location>
</feature>
<sequence>MPYHNHRPQPQAGQWHSSEYHNTNSTYQQPWGPSYQAGPSTQSSFFSTNQSQHQSQPYSPKRSQRPCVIPQITTIFDGPNMSPFARPRVPELEPQTDLSERELLNFIDGLNEAFMANPALRATGQIGMMVGFVPLATTQIIGNSLEAAAGLAGAGVSAIRTKQYLKKGAPSPQISIVLLLGGNLPMTIQSPLEKRMALLGDRVMRLSFDNVASPAEADNWIKKWGTYSAQKAEQKQLKNLKEKEEKQSRKSDKAARKAGRKGRRADDEIADIMDEIDDLQYQIQGLDMSRGKDEKTERELRRDLRRLERKLAELEEDKEYDISRKCSRVHRKETRRNEKETKKINRLYWIVILPVDQNPPDEEHDLESEEEEERAVTDKASTV</sequence>
<feature type="region of interest" description="Disordered" evidence="2">
    <location>
        <begin position="235"/>
        <end position="266"/>
    </location>
</feature>
<feature type="compositionally biased region" description="Polar residues" evidence="2">
    <location>
        <begin position="11"/>
        <end position="31"/>
    </location>
</feature>
<organism evidence="3 4">
    <name type="scientific">Penicillium arizonense</name>
    <dbReference type="NCBI Taxonomy" id="1835702"/>
    <lineage>
        <taxon>Eukaryota</taxon>
        <taxon>Fungi</taxon>
        <taxon>Dikarya</taxon>
        <taxon>Ascomycota</taxon>
        <taxon>Pezizomycotina</taxon>
        <taxon>Eurotiomycetes</taxon>
        <taxon>Eurotiomycetidae</taxon>
        <taxon>Eurotiales</taxon>
        <taxon>Aspergillaceae</taxon>
        <taxon>Penicillium</taxon>
    </lineage>
</organism>
<protein>
    <submittedName>
        <fullName evidence="3">Uncharacterized protein</fullName>
    </submittedName>
</protein>
<dbReference type="AlphaFoldDB" id="A0A1F5L3I0"/>
<feature type="compositionally biased region" description="Low complexity" evidence="2">
    <location>
        <begin position="40"/>
        <end position="56"/>
    </location>
</feature>
<reference evidence="3 4" key="1">
    <citation type="journal article" date="2016" name="Sci. Rep.">
        <title>Penicillium arizonense, a new, genome sequenced fungal species, reveals a high chemical diversity in secreted metabolites.</title>
        <authorList>
            <person name="Grijseels S."/>
            <person name="Nielsen J.C."/>
            <person name="Randelovic M."/>
            <person name="Nielsen J."/>
            <person name="Nielsen K.F."/>
            <person name="Workman M."/>
            <person name="Frisvad J.C."/>
        </authorList>
    </citation>
    <scope>NUCLEOTIDE SEQUENCE [LARGE SCALE GENOMIC DNA]</scope>
    <source>
        <strain evidence="3 4">CBS 141311</strain>
    </source>
</reference>
<dbReference type="RefSeq" id="XP_022483242.1">
    <property type="nucleotide sequence ID" value="XM_022636905.1"/>
</dbReference>
<dbReference type="Proteomes" id="UP000177622">
    <property type="component" value="Unassembled WGS sequence"/>
</dbReference>
<comment type="caution">
    <text evidence="3">The sequence shown here is derived from an EMBL/GenBank/DDBJ whole genome shotgun (WGS) entry which is preliminary data.</text>
</comment>
<dbReference type="OrthoDB" id="3068835at2759"/>
<proteinExistence type="predicted"/>
<evidence type="ECO:0000256" key="1">
    <source>
        <dbReference type="SAM" id="Coils"/>
    </source>
</evidence>
<evidence type="ECO:0000313" key="3">
    <source>
        <dbReference type="EMBL" id="OGE47784.1"/>
    </source>
</evidence>
<evidence type="ECO:0000313" key="4">
    <source>
        <dbReference type="Proteomes" id="UP000177622"/>
    </source>
</evidence>
<feature type="coiled-coil region" evidence="1">
    <location>
        <begin position="290"/>
        <end position="324"/>
    </location>
</feature>
<dbReference type="GeneID" id="34581639"/>
<feature type="compositionally biased region" description="Acidic residues" evidence="2">
    <location>
        <begin position="359"/>
        <end position="373"/>
    </location>
</feature>
<name>A0A1F5L3I0_PENAI</name>
<keyword evidence="1" id="KW-0175">Coiled coil</keyword>
<feature type="region of interest" description="Disordered" evidence="2">
    <location>
        <begin position="1"/>
        <end position="64"/>
    </location>
</feature>
<evidence type="ECO:0000256" key="2">
    <source>
        <dbReference type="SAM" id="MobiDB-lite"/>
    </source>
</evidence>
<dbReference type="EMBL" id="LXJU01000037">
    <property type="protein sequence ID" value="OGE47784.1"/>
    <property type="molecule type" value="Genomic_DNA"/>
</dbReference>